<keyword evidence="2" id="KW-1185">Reference proteome</keyword>
<comment type="caution">
    <text evidence="1">The sequence shown here is derived from an EMBL/GenBank/DDBJ whole genome shotgun (WGS) entry which is preliminary data.</text>
</comment>
<dbReference type="AlphaFoldDB" id="A0A4Y2D9U4"/>
<sequence length="111" mass="12338">MPKTIPRDVGRCLGATRLETCEVLYLLVTALLWILGNRSTLSSSISQSVGERDGRMQKGIFVPFLQDEGSILVPPRNFPPQRIEYGSYLKNGLRTFAEESKNGNSFSFTAP</sequence>
<proteinExistence type="predicted"/>
<evidence type="ECO:0000313" key="1">
    <source>
        <dbReference type="EMBL" id="GBM13470.1"/>
    </source>
</evidence>
<dbReference type="EMBL" id="BGPR01000328">
    <property type="protein sequence ID" value="GBM13470.1"/>
    <property type="molecule type" value="Genomic_DNA"/>
</dbReference>
<name>A0A4Y2D9U4_ARAVE</name>
<protein>
    <submittedName>
        <fullName evidence="1">Uncharacterized protein</fullName>
    </submittedName>
</protein>
<evidence type="ECO:0000313" key="2">
    <source>
        <dbReference type="Proteomes" id="UP000499080"/>
    </source>
</evidence>
<organism evidence="1 2">
    <name type="scientific">Araneus ventricosus</name>
    <name type="common">Orbweaver spider</name>
    <name type="synonym">Epeira ventricosa</name>
    <dbReference type="NCBI Taxonomy" id="182803"/>
    <lineage>
        <taxon>Eukaryota</taxon>
        <taxon>Metazoa</taxon>
        <taxon>Ecdysozoa</taxon>
        <taxon>Arthropoda</taxon>
        <taxon>Chelicerata</taxon>
        <taxon>Arachnida</taxon>
        <taxon>Araneae</taxon>
        <taxon>Araneomorphae</taxon>
        <taxon>Entelegynae</taxon>
        <taxon>Araneoidea</taxon>
        <taxon>Araneidae</taxon>
        <taxon>Araneus</taxon>
    </lineage>
</organism>
<dbReference type="Proteomes" id="UP000499080">
    <property type="component" value="Unassembled WGS sequence"/>
</dbReference>
<accession>A0A4Y2D9U4</accession>
<reference evidence="1 2" key="1">
    <citation type="journal article" date="2019" name="Sci. Rep.">
        <title>Orb-weaving spider Araneus ventricosus genome elucidates the spidroin gene catalogue.</title>
        <authorList>
            <person name="Kono N."/>
            <person name="Nakamura H."/>
            <person name="Ohtoshi R."/>
            <person name="Moran D.A.P."/>
            <person name="Shinohara A."/>
            <person name="Yoshida Y."/>
            <person name="Fujiwara M."/>
            <person name="Mori M."/>
            <person name="Tomita M."/>
            <person name="Arakawa K."/>
        </authorList>
    </citation>
    <scope>NUCLEOTIDE SEQUENCE [LARGE SCALE GENOMIC DNA]</scope>
</reference>
<gene>
    <name evidence="1" type="ORF">AVEN_40410_1</name>
</gene>